<keyword evidence="3" id="KW-1133">Transmembrane helix</keyword>
<organism evidence="5 6">
    <name type="scientific">Spinacia oleracea</name>
    <name type="common">Spinach</name>
    <dbReference type="NCBI Taxonomy" id="3562"/>
    <lineage>
        <taxon>Eukaryota</taxon>
        <taxon>Viridiplantae</taxon>
        <taxon>Streptophyta</taxon>
        <taxon>Embryophyta</taxon>
        <taxon>Tracheophyta</taxon>
        <taxon>Spermatophyta</taxon>
        <taxon>Magnoliopsida</taxon>
        <taxon>eudicotyledons</taxon>
        <taxon>Gunneridae</taxon>
        <taxon>Pentapetalae</taxon>
        <taxon>Caryophyllales</taxon>
        <taxon>Chenopodiaceae</taxon>
        <taxon>Chenopodioideae</taxon>
        <taxon>Anserineae</taxon>
        <taxon>Spinacia</taxon>
    </lineage>
</organism>
<evidence type="ECO:0000313" key="6">
    <source>
        <dbReference type="RefSeq" id="XP_021841917.1"/>
    </source>
</evidence>
<sequence length="656" mass="72599">MEGKLLLSFLLFCISFSLIFDNFDGFFANCDTLLPDNHPISNSNHKDNTNYNEENGNPLLYNQHQSQIDKMEQLVRNLSELVTRLESKLDESKKLENGHCKDAANKEKGDRSAYTLGKEIGIHDEGAKSDSFVTAQGNRLKAGSITKYSPFWSEKFQFMSAVNLGSVATSVNVLPFRDFEGISKYIAVGDDRGRVYVFLRNGDVLVEFHTLTDSPVTSMLSYMSAYMNESVLVTGHSNGAILTHRVWETSIVEDSSSLHMENHVALDAGENESIGSSVSILEVHQVARSRYILSVEEKGKIKVFRENGTLYGLAVPTSRPLVFLKQRLLFLTEKGAGSLDLRSMKIRETECEGLNDSIVKNYVFDASERSKAYGFTSSGDLIHLLLLGDVTNFKCRVRSRKKFDMDEPLAFQAIKGYLLIIGQDKIHVYNVSTQHYRSGAPRLTFSAGIEEIKSSFLPGQTVDENGKEEAIPLIASDREKLVILGLGGGYVGMYRSKLPILRGESNTVLWTSPVLFFILFLFGAWQFFAKKKEALTSWGPDDPFNSTSVGSGGAPLGSGSVDRAFSDSSSSRNADMMDLRNNGLRGPSRSRYTSPSRYPVGGGGSSFRPSAGDANSRPLSVDPNYRATSELKFRGSNLDSSSAFPKRRDNMYDDGN</sequence>
<feature type="compositionally biased region" description="Basic and acidic residues" evidence="2">
    <location>
        <begin position="646"/>
        <end position="656"/>
    </location>
</feature>
<dbReference type="GeneID" id="110782128"/>
<evidence type="ECO:0000256" key="2">
    <source>
        <dbReference type="SAM" id="MobiDB-lite"/>
    </source>
</evidence>
<gene>
    <name evidence="6" type="primary">LOC110782128</name>
</gene>
<name>A0A9R0I332_SPIOL</name>
<dbReference type="KEGG" id="soe:110782128"/>
<dbReference type="InterPro" id="IPR036322">
    <property type="entry name" value="WD40_repeat_dom_sf"/>
</dbReference>
<dbReference type="PANTHER" id="PTHR35464:SF1">
    <property type="entry name" value="OS06G0115200 PROTEIN"/>
    <property type="match status" value="1"/>
</dbReference>
<protein>
    <submittedName>
        <fullName evidence="6">Uncharacterized membrane protein At1g75140-like</fullName>
    </submittedName>
</protein>
<keyword evidence="3" id="KW-0472">Membrane</keyword>
<dbReference type="OrthoDB" id="2018951at2759"/>
<dbReference type="InterPro" id="IPR045288">
    <property type="entry name" value="At1g75140-like"/>
</dbReference>
<feature type="signal peptide" evidence="4">
    <location>
        <begin position="1"/>
        <end position="19"/>
    </location>
</feature>
<reference evidence="6" key="2">
    <citation type="submission" date="2025-08" db="UniProtKB">
        <authorList>
            <consortium name="RefSeq"/>
        </authorList>
    </citation>
    <scope>IDENTIFICATION</scope>
    <source>
        <tissue evidence="6">Leaf</tissue>
    </source>
</reference>
<feature type="coiled-coil region" evidence="1">
    <location>
        <begin position="61"/>
        <end position="95"/>
    </location>
</feature>
<feature type="chain" id="PRO_5040108595" evidence="4">
    <location>
        <begin position="20"/>
        <end position="656"/>
    </location>
</feature>
<keyword evidence="1" id="KW-0175">Coiled coil</keyword>
<accession>A0A9R0I332</accession>
<feature type="transmembrane region" description="Helical" evidence="3">
    <location>
        <begin position="508"/>
        <end position="528"/>
    </location>
</feature>
<evidence type="ECO:0000256" key="4">
    <source>
        <dbReference type="SAM" id="SignalP"/>
    </source>
</evidence>
<keyword evidence="3" id="KW-0812">Transmembrane</keyword>
<feature type="compositionally biased region" description="Low complexity" evidence="2">
    <location>
        <begin position="558"/>
        <end position="576"/>
    </location>
</feature>
<feature type="compositionally biased region" description="Low complexity" evidence="2">
    <location>
        <begin position="585"/>
        <end position="599"/>
    </location>
</feature>
<reference evidence="5" key="1">
    <citation type="journal article" date="2021" name="Nat. Commun.">
        <title>Genomic analyses provide insights into spinach domestication and the genetic basis of agronomic traits.</title>
        <authorList>
            <person name="Cai X."/>
            <person name="Sun X."/>
            <person name="Xu C."/>
            <person name="Sun H."/>
            <person name="Wang X."/>
            <person name="Ge C."/>
            <person name="Zhang Z."/>
            <person name="Wang Q."/>
            <person name="Fei Z."/>
            <person name="Jiao C."/>
            <person name="Wang Q."/>
        </authorList>
    </citation>
    <scope>NUCLEOTIDE SEQUENCE [LARGE SCALE GENOMIC DNA]</scope>
    <source>
        <strain evidence="5">cv. Varoflay</strain>
    </source>
</reference>
<dbReference type="RefSeq" id="XP_021841917.1">
    <property type="nucleotide sequence ID" value="XM_021986225.2"/>
</dbReference>
<keyword evidence="4" id="KW-0732">Signal</keyword>
<evidence type="ECO:0000256" key="3">
    <source>
        <dbReference type="SAM" id="Phobius"/>
    </source>
</evidence>
<evidence type="ECO:0000313" key="5">
    <source>
        <dbReference type="Proteomes" id="UP000813463"/>
    </source>
</evidence>
<dbReference type="SUPFAM" id="SSF50978">
    <property type="entry name" value="WD40 repeat-like"/>
    <property type="match status" value="1"/>
</dbReference>
<keyword evidence="5" id="KW-1185">Reference proteome</keyword>
<dbReference type="PANTHER" id="PTHR35464">
    <property type="entry name" value="OS06G0115200 PROTEIN"/>
    <property type="match status" value="1"/>
</dbReference>
<evidence type="ECO:0000256" key="1">
    <source>
        <dbReference type="SAM" id="Coils"/>
    </source>
</evidence>
<proteinExistence type="predicted"/>
<dbReference type="AlphaFoldDB" id="A0A9R0I332"/>
<feature type="region of interest" description="Disordered" evidence="2">
    <location>
        <begin position="546"/>
        <end position="656"/>
    </location>
</feature>
<dbReference type="Proteomes" id="UP000813463">
    <property type="component" value="Chromosome 2"/>
</dbReference>